<dbReference type="Pfam" id="PF17132">
    <property type="entry name" value="Glyco_hydro_106"/>
    <property type="match status" value="1"/>
</dbReference>
<dbReference type="InterPro" id="IPR053161">
    <property type="entry name" value="Ulvan_degrading_GH"/>
</dbReference>
<reference evidence="1 2" key="1">
    <citation type="submission" date="2018-02" db="EMBL/GenBank/DDBJ databases">
        <title>Genomic Encyclopedia of Archaeal and Bacterial Type Strains, Phase II (KMG-II): from individual species to whole genera.</title>
        <authorList>
            <person name="Goeker M."/>
        </authorList>
    </citation>
    <scope>NUCLEOTIDE SEQUENCE [LARGE SCALE GENOMIC DNA]</scope>
    <source>
        <strain evidence="1 2">DSM 29526</strain>
    </source>
</reference>
<dbReference type="InterPro" id="IPR008979">
    <property type="entry name" value="Galactose-bd-like_sf"/>
</dbReference>
<sequence length="987" mass="108573">MTDSTADTWYSFVRKAATVLLLTCAGWGSCLTAQSDLPDWPEVTAETRPWTRWWWHGSAVTEAGITSELETLAAAGFGGVELTPIFGVIGEENQFVDYLSKDWVDLLVHTLTEADRLGMLVDMATGTGWPFGGPWVTEADGAKYLAHRTYALSEGASLPDKIFYEQEAIERRASSPVLTAYRLAEERGQAYADISGEAVRAAMQAEDTELAPDFMETGDLQALAIDQVRFARSLPPVAVMAYGPDGETENLTDQVGADGTLAWTAPAGEWTVIALFAGQHGKMVERAAPGGEGLVIDHFSTPAIEHYLERFDEAFAGKDISALRAFFNDSYEVDDARGQANWTPEFLSAFRDKRGYDLREQLPVLFSEEDDHHPRVLTDVRETFSDLLLETFTHSWDEWADSHGAAIRNQAHGSPAAILDLYAASDIPETEGTQPLRIKFATSAAHVTGKPLVSAEAGTWLGEHFESNWADLKENLDRYFVNGVNHVVYHGNAYSPAEAIYPGRLFYAAFHANSRNPMWRDLKALNDYVSRTQSVLQSGEADNDILLYFPIHDRYATPGPEMLQHFDGHGPTLDNSEVGQLGEDLLEAGHAFDFISDRQLESVTYADALVTGDATYRTIVVPRTTYMPLGSFRKMVSLAEAGATVIFHGRLPESVPGLHDYESRQEELRAIAAQLSWNRTANGMEAPVGAGRLIAGPDVLAALHAGGVQPEQLVEKGLEYQRRDYAGGTLYFLVNATTSATDGWVSLRAKGKAAAILDPMTGQRASARIQTDEEASINVWLHLAAGAATFVWVSPEAIAGDKWAYFQPSGRTQELSGEWNLDFLTGGPDLPAATELDRPQSWTELGDDKHRTFAGTGRYTVRFPRPQGGGDTYLLDLGKVYETASVRLNGDSLATLVGPTYELEIPARQLRNENVLTIDVSNRMINRIIDLDRRNVFWKRFYNTNFPARRGENRGAMGLFDAGAWEPVPSGLVGPVTLTPGRSFDNY</sequence>
<evidence type="ECO:0000313" key="2">
    <source>
        <dbReference type="Proteomes" id="UP000237662"/>
    </source>
</evidence>
<dbReference type="AlphaFoldDB" id="A0A2S6I3Y6"/>
<name>A0A2S6I3Y6_9BACT</name>
<proteinExistence type="predicted"/>
<accession>A0A2S6I3Y6</accession>
<dbReference type="OrthoDB" id="9761519at2"/>
<dbReference type="SUPFAM" id="SSF49785">
    <property type="entry name" value="Galactose-binding domain-like"/>
    <property type="match status" value="1"/>
</dbReference>
<dbReference type="PANTHER" id="PTHR36848:SF2">
    <property type="entry name" value="SECRETED PROTEIN"/>
    <property type="match status" value="1"/>
</dbReference>
<dbReference type="Proteomes" id="UP000237662">
    <property type="component" value="Unassembled WGS sequence"/>
</dbReference>
<protein>
    <submittedName>
        <fullName evidence="1">Alpha-L-rhamnosidase-like protein</fullName>
    </submittedName>
</protein>
<evidence type="ECO:0000313" key="1">
    <source>
        <dbReference type="EMBL" id="PPK85894.1"/>
    </source>
</evidence>
<dbReference type="EMBL" id="PTJC01000006">
    <property type="protein sequence ID" value="PPK85894.1"/>
    <property type="molecule type" value="Genomic_DNA"/>
</dbReference>
<organism evidence="1 2">
    <name type="scientific">Neolewinella xylanilytica</name>
    <dbReference type="NCBI Taxonomy" id="1514080"/>
    <lineage>
        <taxon>Bacteria</taxon>
        <taxon>Pseudomonadati</taxon>
        <taxon>Bacteroidota</taxon>
        <taxon>Saprospiria</taxon>
        <taxon>Saprospirales</taxon>
        <taxon>Lewinellaceae</taxon>
        <taxon>Neolewinella</taxon>
    </lineage>
</organism>
<dbReference type="NCBIfam" id="NF045579">
    <property type="entry name" value="rhamnoside_JR"/>
    <property type="match status" value="1"/>
</dbReference>
<comment type="caution">
    <text evidence="1">The sequence shown here is derived from an EMBL/GenBank/DDBJ whole genome shotgun (WGS) entry which is preliminary data.</text>
</comment>
<gene>
    <name evidence="1" type="ORF">CLV84_2806</name>
</gene>
<keyword evidence="2" id="KW-1185">Reference proteome</keyword>
<dbReference type="RefSeq" id="WP_104420375.1">
    <property type="nucleotide sequence ID" value="NZ_PTJC01000006.1"/>
</dbReference>
<dbReference type="Gene3D" id="2.60.120.260">
    <property type="entry name" value="Galactose-binding domain-like"/>
    <property type="match status" value="1"/>
</dbReference>
<dbReference type="PANTHER" id="PTHR36848">
    <property type="entry name" value="DNA-BINDING PROTEIN (PUTATIVE SECRETED PROTEIN)-RELATED"/>
    <property type="match status" value="1"/>
</dbReference>